<dbReference type="RefSeq" id="WP_349297312.1">
    <property type="nucleotide sequence ID" value="NZ_JBEDNQ010000002.1"/>
</dbReference>
<comment type="caution">
    <text evidence="4">The sequence shown here is derived from an EMBL/GenBank/DDBJ whole genome shotgun (WGS) entry which is preliminary data.</text>
</comment>
<dbReference type="SUPFAM" id="SSF103481">
    <property type="entry name" value="Multidrug resistance efflux transporter EmrE"/>
    <property type="match status" value="2"/>
</dbReference>
<dbReference type="Proteomes" id="UP001494902">
    <property type="component" value="Unassembled WGS sequence"/>
</dbReference>
<evidence type="ECO:0000256" key="1">
    <source>
        <dbReference type="ARBA" id="ARBA00007362"/>
    </source>
</evidence>
<feature type="transmembrane region" description="Helical" evidence="2">
    <location>
        <begin position="127"/>
        <end position="148"/>
    </location>
</feature>
<dbReference type="Gene3D" id="1.10.3730.20">
    <property type="match status" value="1"/>
</dbReference>
<feature type="transmembrane region" description="Helical" evidence="2">
    <location>
        <begin position="245"/>
        <end position="268"/>
    </location>
</feature>
<dbReference type="InterPro" id="IPR037185">
    <property type="entry name" value="EmrE-like"/>
</dbReference>
<feature type="transmembrane region" description="Helical" evidence="2">
    <location>
        <begin position="71"/>
        <end position="91"/>
    </location>
</feature>
<feature type="domain" description="EamA" evidence="3">
    <location>
        <begin position="157"/>
        <end position="291"/>
    </location>
</feature>
<evidence type="ECO:0000256" key="2">
    <source>
        <dbReference type="SAM" id="Phobius"/>
    </source>
</evidence>
<feature type="transmembrane region" description="Helical" evidence="2">
    <location>
        <begin position="103"/>
        <end position="121"/>
    </location>
</feature>
<accession>A0ABV1KA34</accession>
<evidence type="ECO:0000259" key="3">
    <source>
        <dbReference type="Pfam" id="PF00892"/>
    </source>
</evidence>
<sequence>MESYAFAGATAPGLPAGFVAVTLLAALLHATWNAMAHAVDDRLLGFALIGVSYTVVGGAGAALLGLPPSSAWPFVLSSAALHVVYILLLLAGFQLGEFGQVYPLARGTAPWLVAVLEIVVLGRTLPAWQLAGVCVVSAGLVGLAVGGGRPSRARLPALAAAMATGVSIAAYTVVDAQAVATTDVLVYASWMFLLQGPALPLLVLAVRGRGLRAGVRRSTVISGLTGGVVSLLAYGLVLWAQTSGATAAVAALRESSIVFGAIIGALVLKEPFGRSRIVASVVVTLGIVLINL</sequence>
<dbReference type="Pfam" id="PF00892">
    <property type="entry name" value="EamA"/>
    <property type="match status" value="1"/>
</dbReference>
<keyword evidence="2" id="KW-0472">Membrane</keyword>
<feature type="transmembrane region" description="Helical" evidence="2">
    <location>
        <begin position="186"/>
        <end position="206"/>
    </location>
</feature>
<name>A0ABV1KA34_9PSEU</name>
<gene>
    <name evidence="4" type="ORF">WIS52_07100</name>
</gene>
<evidence type="ECO:0000313" key="4">
    <source>
        <dbReference type="EMBL" id="MEQ3550233.1"/>
    </source>
</evidence>
<feature type="transmembrane region" description="Helical" evidence="2">
    <location>
        <begin position="218"/>
        <end position="239"/>
    </location>
</feature>
<feature type="transmembrane region" description="Helical" evidence="2">
    <location>
        <begin position="43"/>
        <end position="65"/>
    </location>
</feature>
<comment type="similarity">
    <text evidence="1">Belongs to the EamA transporter family.</text>
</comment>
<feature type="transmembrane region" description="Helical" evidence="2">
    <location>
        <begin position="155"/>
        <end position="174"/>
    </location>
</feature>
<protein>
    <submittedName>
        <fullName evidence="4">EamA family transporter</fullName>
    </submittedName>
</protein>
<feature type="transmembrane region" description="Helical" evidence="2">
    <location>
        <begin position="12"/>
        <end position="31"/>
    </location>
</feature>
<keyword evidence="2" id="KW-0812">Transmembrane</keyword>
<keyword evidence="2" id="KW-1133">Transmembrane helix</keyword>
<evidence type="ECO:0000313" key="5">
    <source>
        <dbReference type="Proteomes" id="UP001494902"/>
    </source>
</evidence>
<organism evidence="4 5">
    <name type="scientific">Pseudonocardia nematodicida</name>
    <dbReference type="NCBI Taxonomy" id="1206997"/>
    <lineage>
        <taxon>Bacteria</taxon>
        <taxon>Bacillati</taxon>
        <taxon>Actinomycetota</taxon>
        <taxon>Actinomycetes</taxon>
        <taxon>Pseudonocardiales</taxon>
        <taxon>Pseudonocardiaceae</taxon>
        <taxon>Pseudonocardia</taxon>
    </lineage>
</organism>
<keyword evidence="5" id="KW-1185">Reference proteome</keyword>
<dbReference type="InterPro" id="IPR000620">
    <property type="entry name" value="EamA_dom"/>
</dbReference>
<dbReference type="EMBL" id="JBEDNQ010000002">
    <property type="protein sequence ID" value="MEQ3550233.1"/>
    <property type="molecule type" value="Genomic_DNA"/>
</dbReference>
<reference evidence="4 5" key="1">
    <citation type="submission" date="2024-03" db="EMBL/GenBank/DDBJ databases">
        <title>Draft genome sequence of Pseudonocardia nematodicida JCM 31783.</title>
        <authorList>
            <person name="Butdee W."/>
            <person name="Duangmal K."/>
        </authorList>
    </citation>
    <scope>NUCLEOTIDE SEQUENCE [LARGE SCALE GENOMIC DNA]</scope>
    <source>
        <strain evidence="4 5">JCM 31783</strain>
    </source>
</reference>
<proteinExistence type="inferred from homology"/>